<protein>
    <submittedName>
        <fullName evidence="1">Uncharacterized protein</fullName>
    </submittedName>
</protein>
<accession>A0A1H4VJK8</accession>
<evidence type="ECO:0000313" key="2">
    <source>
        <dbReference type="Proteomes" id="UP000182241"/>
    </source>
</evidence>
<dbReference type="STRING" id="57704.SAMN04489793_3252"/>
<dbReference type="AlphaFoldDB" id="A0A1H4VJK8"/>
<sequence length="115" mass="12780">MANGAPATNDDSQFCSYSMQRWEEVGGVSGPVLMCDVHNWPAASEVYDSEPGNEVGLCQQVDHEYHRGPLTYWDDAAAVRVEVPDRCECGDPIERCSVRAYVKAFREHVSARTKA</sequence>
<name>A0A1H4VJK8_TSUTY</name>
<gene>
    <name evidence="1" type="ORF">SAMN04489793_3252</name>
</gene>
<dbReference type="EMBL" id="FNSA01000003">
    <property type="protein sequence ID" value="SEC81279.1"/>
    <property type="molecule type" value="Genomic_DNA"/>
</dbReference>
<proteinExistence type="predicted"/>
<reference evidence="2" key="1">
    <citation type="submission" date="2016-10" db="EMBL/GenBank/DDBJ databases">
        <authorList>
            <person name="Varghese N."/>
            <person name="Submissions S."/>
        </authorList>
    </citation>
    <scope>NUCLEOTIDE SEQUENCE [LARGE SCALE GENOMIC DNA]</scope>
    <source>
        <strain evidence="2">DSM 44234</strain>
    </source>
</reference>
<dbReference type="Proteomes" id="UP000182241">
    <property type="component" value="Unassembled WGS sequence"/>
</dbReference>
<organism evidence="1 2">
    <name type="scientific">Tsukamurella tyrosinosolvens</name>
    <dbReference type="NCBI Taxonomy" id="57704"/>
    <lineage>
        <taxon>Bacteria</taxon>
        <taxon>Bacillati</taxon>
        <taxon>Actinomycetota</taxon>
        <taxon>Actinomycetes</taxon>
        <taxon>Mycobacteriales</taxon>
        <taxon>Tsukamurellaceae</taxon>
        <taxon>Tsukamurella</taxon>
    </lineage>
</organism>
<dbReference type="RefSeq" id="WP_139286211.1">
    <property type="nucleotide sequence ID" value="NZ_FNSA01000003.1"/>
</dbReference>
<keyword evidence="2" id="KW-1185">Reference proteome</keyword>
<evidence type="ECO:0000313" key="1">
    <source>
        <dbReference type="EMBL" id="SEC81279.1"/>
    </source>
</evidence>